<dbReference type="HOGENOM" id="CLU_200421_0_0_5"/>
<gene>
    <name evidence="3" type="ordered locus">Hden_2825</name>
</gene>
<dbReference type="EMBL" id="CP002083">
    <property type="protein sequence ID" value="ADJ24621.1"/>
    <property type="molecule type" value="Genomic_DNA"/>
</dbReference>
<dbReference type="Proteomes" id="UP000002033">
    <property type="component" value="Chromosome"/>
</dbReference>
<evidence type="ECO:0000256" key="1">
    <source>
        <dbReference type="SAM" id="MobiDB-lite"/>
    </source>
</evidence>
<evidence type="ECO:0000256" key="2">
    <source>
        <dbReference type="SAM" id="Phobius"/>
    </source>
</evidence>
<evidence type="ECO:0000313" key="3">
    <source>
        <dbReference type="EMBL" id="ADJ24621.1"/>
    </source>
</evidence>
<feature type="transmembrane region" description="Helical" evidence="2">
    <location>
        <begin position="14"/>
        <end position="33"/>
    </location>
</feature>
<name>D8JUJ1_HYPDA</name>
<organism evidence="3 4">
    <name type="scientific">Hyphomicrobium denitrificans (strain ATCC 51888 / DSM 1869 / NCIMB 11706 / TK 0415)</name>
    <dbReference type="NCBI Taxonomy" id="582899"/>
    <lineage>
        <taxon>Bacteria</taxon>
        <taxon>Pseudomonadati</taxon>
        <taxon>Pseudomonadota</taxon>
        <taxon>Alphaproteobacteria</taxon>
        <taxon>Hyphomicrobiales</taxon>
        <taxon>Hyphomicrobiaceae</taxon>
        <taxon>Hyphomicrobium</taxon>
    </lineage>
</organism>
<evidence type="ECO:0000313" key="4">
    <source>
        <dbReference type="Proteomes" id="UP000002033"/>
    </source>
</evidence>
<keyword evidence="4" id="KW-1185">Reference proteome</keyword>
<feature type="region of interest" description="Disordered" evidence="1">
    <location>
        <begin position="44"/>
        <end position="70"/>
    </location>
</feature>
<proteinExistence type="predicted"/>
<feature type="compositionally biased region" description="Basic and acidic residues" evidence="1">
    <location>
        <begin position="60"/>
        <end position="70"/>
    </location>
</feature>
<keyword evidence="2" id="KW-0472">Membrane</keyword>
<dbReference type="AlphaFoldDB" id="D8JUJ1"/>
<dbReference type="STRING" id="582899.Hden_2825"/>
<reference evidence="4" key="1">
    <citation type="journal article" date="2011" name="J. Bacteriol.">
        <title>Genome sequences of eight morphologically diverse alphaproteobacteria.</title>
        <authorList>
            <consortium name="US DOE Joint Genome Institute"/>
            <person name="Brown P.J."/>
            <person name="Kysela D.T."/>
            <person name="Buechlein A."/>
            <person name="Hemmerich C."/>
            <person name="Brun Y.V."/>
        </authorList>
    </citation>
    <scope>NUCLEOTIDE SEQUENCE [LARGE SCALE GENOMIC DNA]</scope>
    <source>
        <strain evidence="4">ATCC 51888 / DSM 1869 / NCIB 11706 / TK 0415</strain>
    </source>
</reference>
<keyword evidence="2" id="KW-1133">Transmembrane helix</keyword>
<accession>D8JUJ1</accession>
<sequence precursor="true">MSLDLLTETVLTCAGPLLFVGCVWALAVWALNFPDARTEWHRRLISASPPPKSKPTTVRSFKDKTKDTTR</sequence>
<keyword evidence="2" id="KW-0812">Transmembrane</keyword>
<dbReference type="KEGG" id="hdn:Hden_2825"/>
<protein>
    <submittedName>
        <fullName evidence="3">Uncharacterized protein</fullName>
    </submittedName>
</protein>
<dbReference type="OrthoDB" id="7933741at2"/>